<sequence>MHLIQVTSDDLSPSVACLPAELRVPGSIPAYIINWELFSRNHAIAPITQLILTLRFYALGTMMRAVGDFAGVSHASACVIINRVTRSIASLRQRYVRFPETEDSIRELKRSFHTIARFPKVVGALDCIHGKIQSPGTQGGGKEHSVGDVLLEAFDSHVDHLLSELHPTSKPFLQSPDVVDVVHVSPIRGQVSSLPLVEANPGWPIIVFRRPSRCGHQLLEHHSSLGPLPVLRFYRCWPVLLVALPRRYNR</sequence>
<evidence type="ECO:0008006" key="2">
    <source>
        <dbReference type="Google" id="ProtNLM"/>
    </source>
</evidence>
<dbReference type="AlphaFoldDB" id="A0A7R9I7Z8"/>
<reference evidence="1" key="1">
    <citation type="submission" date="2020-11" db="EMBL/GenBank/DDBJ databases">
        <authorList>
            <person name="Tran Van P."/>
        </authorList>
    </citation>
    <scope>NUCLEOTIDE SEQUENCE</scope>
</reference>
<evidence type="ECO:0000313" key="1">
    <source>
        <dbReference type="EMBL" id="CAD7449674.1"/>
    </source>
</evidence>
<name>A0A7R9I7Z8_9NEOP</name>
<dbReference type="EMBL" id="OD572222">
    <property type="protein sequence ID" value="CAD7449674.1"/>
    <property type="molecule type" value="Genomic_DNA"/>
</dbReference>
<protein>
    <recommendedName>
        <fullName evidence="2">Nuclease HARBI1</fullName>
    </recommendedName>
</protein>
<accession>A0A7R9I7Z8</accession>
<gene>
    <name evidence="1" type="ORF">TBIB3V08_LOCUS11947</name>
</gene>
<proteinExistence type="predicted"/>
<organism evidence="1">
    <name type="scientific">Timema bartmani</name>
    <dbReference type="NCBI Taxonomy" id="61472"/>
    <lineage>
        <taxon>Eukaryota</taxon>
        <taxon>Metazoa</taxon>
        <taxon>Ecdysozoa</taxon>
        <taxon>Arthropoda</taxon>
        <taxon>Hexapoda</taxon>
        <taxon>Insecta</taxon>
        <taxon>Pterygota</taxon>
        <taxon>Neoptera</taxon>
        <taxon>Polyneoptera</taxon>
        <taxon>Phasmatodea</taxon>
        <taxon>Timematodea</taxon>
        <taxon>Timematoidea</taxon>
        <taxon>Timematidae</taxon>
        <taxon>Timema</taxon>
    </lineage>
</organism>